<evidence type="ECO:0000256" key="4">
    <source>
        <dbReference type="PROSITE-ProRule" id="PRU00175"/>
    </source>
</evidence>
<evidence type="ECO:0000256" key="5">
    <source>
        <dbReference type="SAM" id="MobiDB-lite"/>
    </source>
</evidence>
<dbReference type="GO" id="GO:0005783">
    <property type="term" value="C:endoplasmic reticulum"/>
    <property type="evidence" value="ECO:0007669"/>
    <property type="project" value="TreeGrafter"/>
</dbReference>
<dbReference type="Pfam" id="PF13639">
    <property type="entry name" value="zf-RING_2"/>
    <property type="match status" value="1"/>
</dbReference>
<keyword evidence="2 4" id="KW-0863">Zinc-finger</keyword>
<dbReference type="InterPro" id="IPR042494">
    <property type="entry name" value="RNF103"/>
</dbReference>
<feature type="domain" description="RING-type" evidence="7">
    <location>
        <begin position="170"/>
        <end position="213"/>
    </location>
</feature>
<dbReference type="SMART" id="SM00744">
    <property type="entry name" value="RINGv"/>
    <property type="match status" value="1"/>
</dbReference>
<feature type="region of interest" description="Disordered" evidence="5">
    <location>
        <begin position="106"/>
        <end position="129"/>
    </location>
</feature>
<feature type="compositionally biased region" description="Acidic residues" evidence="5">
    <location>
        <begin position="389"/>
        <end position="405"/>
    </location>
</feature>
<dbReference type="AlphaFoldDB" id="A0A9N8E4H0"/>
<dbReference type="GO" id="GO:0036503">
    <property type="term" value="P:ERAD pathway"/>
    <property type="evidence" value="ECO:0007669"/>
    <property type="project" value="TreeGrafter"/>
</dbReference>
<organism evidence="8 9">
    <name type="scientific">Seminavis robusta</name>
    <dbReference type="NCBI Taxonomy" id="568900"/>
    <lineage>
        <taxon>Eukaryota</taxon>
        <taxon>Sar</taxon>
        <taxon>Stramenopiles</taxon>
        <taxon>Ochrophyta</taxon>
        <taxon>Bacillariophyta</taxon>
        <taxon>Bacillariophyceae</taxon>
        <taxon>Bacillariophycidae</taxon>
        <taxon>Naviculales</taxon>
        <taxon>Naviculaceae</taxon>
        <taxon>Seminavis</taxon>
    </lineage>
</organism>
<keyword evidence="6" id="KW-1133">Transmembrane helix</keyword>
<gene>
    <name evidence="8" type="ORF">SEMRO_492_G153750.1</name>
</gene>
<keyword evidence="3" id="KW-0862">Zinc</keyword>
<dbReference type="CDD" id="cd16454">
    <property type="entry name" value="RING-H2_PA-TM-RING"/>
    <property type="match status" value="1"/>
</dbReference>
<dbReference type="PROSITE" id="PS50089">
    <property type="entry name" value="ZF_RING_2"/>
    <property type="match status" value="1"/>
</dbReference>
<name>A0A9N8E4H0_9STRA</name>
<evidence type="ECO:0000256" key="2">
    <source>
        <dbReference type="ARBA" id="ARBA00022771"/>
    </source>
</evidence>
<dbReference type="PANTHER" id="PTHR15302:SF0">
    <property type="entry name" value="E3 UBIQUITIN-PROTEIN LIGASE RNF103"/>
    <property type="match status" value="1"/>
</dbReference>
<dbReference type="GO" id="GO:0004842">
    <property type="term" value="F:ubiquitin-protein transferase activity"/>
    <property type="evidence" value="ECO:0007669"/>
    <property type="project" value="InterPro"/>
</dbReference>
<dbReference type="GO" id="GO:0016567">
    <property type="term" value="P:protein ubiquitination"/>
    <property type="evidence" value="ECO:0007669"/>
    <property type="project" value="InterPro"/>
</dbReference>
<dbReference type="PANTHER" id="PTHR15302">
    <property type="entry name" value="E3 UBIQUITIN-PROTEIN LIGASE RNF103"/>
    <property type="match status" value="1"/>
</dbReference>
<dbReference type="OrthoDB" id="1681166at2759"/>
<sequence length="405" mass="43410">MSADIVYMVLVGAGGILTMVVATYVLAVAADRICSSPYSTTRIFSPISNAAGIWGMSPEDREKVLEKLFSNKKRIKTFDKTMVAANNNKPQGEGIEMVEIKKSSASKKEEDVEIGMNGTPMKDATGKSGNGEMEIEAKDDDETNSDGEAQVEKSIAMAHDLPAERLDHTCSICLVEYEHGDILMNGTACSHLYHKECIMAWMMKGHDHCPFCRELMMTPQDLRTAALEVLGPQKVQQLSRSNEPVRWQQLPADPGTTASASAASSTVAAVAVSNDNDVEAAMASTPSRDAVVKPQAEDEAPTSSLEGTPYEGMGTGPDAKPAAKQSPPPNDGDADKVELQAQAEPETTTTTEQSKESTDSADPISETTKEQTTPEATNRNDDNMSTEEIAGDAETVDEDPNSQKA</sequence>
<protein>
    <submittedName>
        <fullName evidence="8">Zinc ion binding</fullName>
    </submittedName>
</protein>
<feature type="region of interest" description="Disordered" evidence="5">
    <location>
        <begin position="281"/>
        <end position="405"/>
    </location>
</feature>
<keyword evidence="1" id="KW-0479">Metal-binding</keyword>
<keyword evidence="6" id="KW-0472">Membrane</keyword>
<dbReference type="Gene3D" id="3.30.40.10">
    <property type="entry name" value="Zinc/RING finger domain, C3HC4 (zinc finger)"/>
    <property type="match status" value="1"/>
</dbReference>
<feature type="transmembrane region" description="Helical" evidence="6">
    <location>
        <begin position="7"/>
        <end position="30"/>
    </location>
</feature>
<comment type="caution">
    <text evidence="8">The sequence shown here is derived from an EMBL/GenBank/DDBJ whole genome shotgun (WGS) entry which is preliminary data.</text>
</comment>
<evidence type="ECO:0000256" key="3">
    <source>
        <dbReference type="ARBA" id="ARBA00022833"/>
    </source>
</evidence>
<dbReference type="GO" id="GO:0008270">
    <property type="term" value="F:zinc ion binding"/>
    <property type="evidence" value="ECO:0007669"/>
    <property type="project" value="UniProtKB-KW"/>
</dbReference>
<proteinExistence type="predicted"/>
<evidence type="ECO:0000259" key="7">
    <source>
        <dbReference type="PROSITE" id="PS50089"/>
    </source>
</evidence>
<dbReference type="SUPFAM" id="SSF57850">
    <property type="entry name" value="RING/U-box"/>
    <property type="match status" value="1"/>
</dbReference>
<dbReference type="InterPro" id="IPR011016">
    <property type="entry name" value="Znf_RING-CH"/>
</dbReference>
<evidence type="ECO:0000313" key="8">
    <source>
        <dbReference type="EMBL" id="CAB9511579.1"/>
    </source>
</evidence>
<evidence type="ECO:0000256" key="1">
    <source>
        <dbReference type="ARBA" id="ARBA00022723"/>
    </source>
</evidence>
<evidence type="ECO:0000313" key="9">
    <source>
        <dbReference type="Proteomes" id="UP001153069"/>
    </source>
</evidence>
<reference evidence="8" key="1">
    <citation type="submission" date="2020-06" db="EMBL/GenBank/DDBJ databases">
        <authorList>
            <consortium name="Plant Systems Biology data submission"/>
        </authorList>
    </citation>
    <scope>NUCLEOTIDE SEQUENCE</scope>
    <source>
        <strain evidence="8">D6</strain>
    </source>
</reference>
<evidence type="ECO:0000256" key="6">
    <source>
        <dbReference type="SAM" id="Phobius"/>
    </source>
</evidence>
<dbReference type="InterPro" id="IPR013083">
    <property type="entry name" value="Znf_RING/FYVE/PHD"/>
</dbReference>
<dbReference type="SMART" id="SM00184">
    <property type="entry name" value="RING"/>
    <property type="match status" value="1"/>
</dbReference>
<keyword evidence="6" id="KW-0812">Transmembrane</keyword>
<dbReference type="Proteomes" id="UP001153069">
    <property type="component" value="Unassembled WGS sequence"/>
</dbReference>
<feature type="region of interest" description="Disordered" evidence="5">
    <location>
        <begin position="237"/>
        <end position="261"/>
    </location>
</feature>
<dbReference type="InterPro" id="IPR001841">
    <property type="entry name" value="Znf_RING"/>
</dbReference>
<dbReference type="EMBL" id="CAICTM010000491">
    <property type="protein sequence ID" value="CAB9511579.1"/>
    <property type="molecule type" value="Genomic_DNA"/>
</dbReference>
<accession>A0A9N8E4H0</accession>
<keyword evidence="9" id="KW-1185">Reference proteome</keyword>